<evidence type="ECO:0000256" key="5">
    <source>
        <dbReference type="ARBA" id="ARBA00022691"/>
    </source>
</evidence>
<keyword evidence="1" id="KW-0963">Cytoplasm</keyword>
<dbReference type="Gene3D" id="3.40.50.150">
    <property type="entry name" value="Vaccinia Virus protein VP39"/>
    <property type="match status" value="1"/>
</dbReference>
<evidence type="ECO:0000313" key="7">
    <source>
        <dbReference type="EMBL" id="TDE39666.1"/>
    </source>
</evidence>
<dbReference type="InterPro" id="IPR029063">
    <property type="entry name" value="SAM-dependent_MTases_sf"/>
</dbReference>
<dbReference type="GO" id="GO:0032259">
    <property type="term" value="P:methylation"/>
    <property type="evidence" value="ECO:0007669"/>
    <property type="project" value="UniProtKB-KW"/>
</dbReference>
<dbReference type="Proteomes" id="UP000294662">
    <property type="component" value="Unassembled WGS sequence"/>
</dbReference>
<organism evidence="7 8">
    <name type="scientific">Antarcticimicrobium sediminis</name>
    <dbReference type="NCBI Taxonomy" id="2546227"/>
    <lineage>
        <taxon>Bacteria</taxon>
        <taxon>Pseudomonadati</taxon>
        <taxon>Pseudomonadota</taxon>
        <taxon>Alphaproteobacteria</taxon>
        <taxon>Rhodobacterales</taxon>
        <taxon>Paracoccaceae</taxon>
        <taxon>Antarcticimicrobium</taxon>
    </lineage>
</organism>
<dbReference type="OrthoDB" id="9816072at2"/>
<keyword evidence="5" id="KW-0949">S-adenosyl-L-methionine</keyword>
<dbReference type="PANTHER" id="PTHR47816">
    <property type="entry name" value="RIBOSOMAL RNA SMALL SUBUNIT METHYLTRANSFERASE C"/>
    <property type="match status" value="1"/>
</dbReference>
<dbReference type="EMBL" id="SMFP01000003">
    <property type="protein sequence ID" value="TDE39666.1"/>
    <property type="molecule type" value="Genomic_DNA"/>
</dbReference>
<proteinExistence type="predicted"/>
<evidence type="ECO:0000256" key="1">
    <source>
        <dbReference type="ARBA" id="ARBA00022490"/>
    </source>
</evidence>
<dbReference type="AlphaFoldDB" id="A0A4V2Z8A6"/>
<keyword evidence="4 7" id="KW-0808">Transferase</keyword>
<evidence type="ECO:0000256" key="4">
    <source>
        <dbReference type="ARBA" id="ARBA00022679"/>
    </source>
</evidence>
<evidence type="ECO:0000256" key="2">
    <source>
        <dbReference type="ARBA" id="ARBA00022552"/>
    </source>
</evidence>
<gene>
    <name evidence="7" type="ORF">E1B25_06335</name>
</gene>
<comment type="caution">
    <text evidence="7">The sequence shown here is derived from an EMBL/GenBank/DDBJ whole genome shotgun (WGS) entry which is preliminary data.</text>
</comment>
<evidence type="ECO:0000313" key="8">
    <source>
        <dbReference type="Proteomes" id="UP000294662"/>
    </source>
</evidence>
<reference evidence="7 8" key="1">
    <citation type="submission" date="2019-03" db="EMBL/GenBank/DDBJ databases">
        <authorList>
            <person name="Zhang S."/>
        </authorList>
    </citation>
    <scope>NUCLEOTIDE SEQUENCE [LARGE SCALE GENOMIC DNA]</scope>
    <source>
        <strain evidence="7 8">S4J41</strain>
    </source>
</reference>
<evidence type="ECO:0000256" key="3">
    <source>
        <dbReference type="ARBA" id="ARBA00022603"/>
    </source>
</evidence>
<sequence length="335" mass="36217">MSARLSLAIDQGGLLLPTSGPIVVFNPRAGDDLAALPREQALLVQPFRPDHDALAASGFTVDWMVPQTDRFAAALVVLPRAKKQAQDLIARAASQTDGVVIIDGAKTDGADSLMREVRKRTTLDGSLSKSHGRIFWFRTDQPGFDRAAFADWIAPDAQRVDGFVTAPGVFSADGIDPASRMLAEALPEHLGAHVADLGAGWGYLSARLLADARLETLDLVEADRIALGCAMQNAADPRARFHWSDATLFRANPPLDAVVMNPPFHTGRAAEPSLGQSFIEAAARLLTPRGQLWLVANRHLPYEAALDAAFAETKEIAGDTRFKVLYAAQPRRTRR</sequence>
<dbReference type="GO" id="GO:0008170">
    <property type="term" value="F:N-methyltransferase activity"/>
    <property type="evidence" value="ECO:0007669"/>
    <property type="project" value="UniProtKB-ARBA"/>
</dbReference>
<dbReference type="GO" id="GO:0006364">
    <property type="term" value="P:rRNA processing"/>
    <property type="evidence" value="ECO:0007669"/>
    <property type="project" value="UniProtKB-KW"/>
</dbReference>
<dbReference type="GO" id="GO:0008757">
    <property type="term" value="F:S-adenosylmethionine-dependent methyltransferase activity"/>
    <property type="evidence" value="ECO:0007669"/>
    <property type="project" value="InterPro"/>
</dbReference>
<dbReference type="PANTHER" id="PTHR47816:SF4">
    <property type="entry name" value="RIBOSOMAL RNA SMALL SUBUNIT METHYLTRANSFERASE C"/>
    <property type="match status" value="1"/>
</dbReference>
<keyword evidence="8" id="KW-1185">Reference proteome</keyword>
<evidence type="ECO:0000259" key="6">
    <source>
        <dbReference type="Pfam" id="PF05175"/>
    </source>
</evidence>
<accession>A0A4V2Z8A6</accession>
<dbReference type="GO" id="GO:0003676">
    <property type="term" value="F:nucleic acid binding"/>
    <property type="evidence" value="ECO:0007669"/>
    <property type="project" value="InterPro"/>
</dbReference>
<name>A0A4V2Z8A6_9RHOB</name>
<dbReference type="RefSeq" id="WP_132827920.1">
    <property type="nucleotide sequence ID" value="NZ_SMFP01000003.1"/>
</dbReference>
<dbReference type="Pfam" id="PF05175">
    <property type="entry name" value="MTS"/>
    <property type="match status" value="1"/>
</dbReference>
<dbReference type="CDD" id="cd02440">
    <property type="entry name" value="AdoMet_MTases"/>
    <property type="match status" value="1"/>
</dbReference>
<dbReference type="SUPFAM" id="SSF53335">
    <property type="entry name" value="S-adenosyl-L-methionine-dependent methyltransferases"/>
    <property type="match status" value="1"/>
</dbReference>
<dbReference type="PROSITE" id="PS00092">
    <property type="entry name" value="N6_MTASE"/>
    <property type="match status" value="1"/>
</dbReference>
<keyword evidence="2" id="KW-0698">rRNA processing</keyword>
<feature type="domain" description="Methyltransferase small" evidence="6">
    <location>
        <begin position="163"/>
        <end position="325"/>
    </location>
</feature>
<protein>
    <submittedName>
        <fullName evidence="7">Class I SAM-dependent methyltransferase</fullName>
    </submittedName>
</protein>
<dbReference type="InterPro" id="IPR002052">
    <property type="entry name" value="DNA_methylase_N6_adenine_CS"/>
</dbReference>
<keyword evidence="3 7" id="KW-0489">Methyltransferase</keyword>
<dbReference type="InterPro" id="IPR007848">
    <property type="entry name" value="Small_mtfrase_dom"/>
</dbReference>
<dbReference type="InterPro" id="IPR046977">
    <property type="entry name" value="RsmC/RlmG"/>
</dbReference>